<name>F4SZL9_ECOLX</name>
<dbReference type="EMBL" id="GL883911">
    <property type="protein sequence ID" value="EGI15917.1"/>
    <property type="molecule type" value="Genomic_DNA"/>
</dbReference>
<proteinExistence type="predicted"/>
<evidence type="ECO:0000256" key="1">
    <source>
        <dbReference type="SAM" id="MobiDB-lite"/>
    </source>
</evidence>
<feature type="region of interest" description="Disordered" evidence="1">
    <location>
        <begin position="14"/>
        <end position="42"/>
    </location>
</feature>
<dbReference type="AlphaFoldDB" id="F4SZL9"/>
<evidence type="ECO:0000313" key="3">
    <source>
        <dbReference type="Proteomes" id="UP000004710"/>
    </source>
</evidence>
<dbReference type="Pfam" id="PF17496">
    <property type="entry name" value="DUF5431"/>
    <property type="match status" value="1"/>
</dbReference>
<dbReference type="InterPro" id="IPR035273">
    <property type="entry name" value="DUF5431"/>
</dbReference>
<dbReference type="HOGENOM" id="CLU_3251357_0_0_6"/>
<dbReference type="Proteomes" id="UP000004710">
    <property type="component" value="Unassembled WGS sequence"/>
</dbReference>
<reference evidence="2 3" key="1">
    <citation type="submission" date="2010-01" db="EMBL/GenBank/DDBJ databases">
        <title>The Genome Sequence of Escherichia coli M605.</title>
        <authorList>
            <consortium name="The Broad Institute Genome Sequencing Platform"/>
            <consortium name="The Broad Institute Genome Sequencing Center for Infectious Disease"/>
            <person name="Feldgarden M."/>
            <person name="Gordon D.M."/>
            <person name="Johnson J.R."/>
            <person name="Johnston B.D."/>
            <person name="Young S."/>
            <person name="Zeng Q."/>
            <person name="Koehrsen M."/>
            <person name="Alvarado L."/>
            <person name="Berlin A.M."/>
            <person name="Borenstein D."/>
            <person name="Chapman S.B."/>
            <person name="Chen Z."/>
            <person name="Engels R."/>
            <person name="Freedman E."/>
            <person name="Gellesch M."/>
            <person name="Goldberg J."/>
            <person name="Griggs A."/>
            <person name="Gujja S."/>
            <person name="Heilman E.R."/>
            <person name="Heiman D.I."/>
            <person name="Hepburn T.A."/>
            <person name="Howarth C."/>
            <person name="Jen D."/>
            <person name="Larson L."/>
            <person name="Lewis B."/>
            <person name="Mehta T."/>
            <person name="Park D."/>
            <person name="Pearson M."/>
            <person name="Richards J."/>
            <person name="Roberts A."/>
            <person name="Saif S."/>
            <person name="Shea T.D."/>
            <person name="Shenoy N."/>
            <person name="Sisk P."/>
            <person name="Stolte C."/>
            <person name="Sykes S.N."/>
            <person name="Walk T."/>
            <person name="White J."/>
            <person name="Yandava C."/>
            <person name="Haas B."/>
            <person name="Henn M.R."/>
            <person name="Nusbaum C."/>
            <person name="Birren B."/>
        </authorList>
    </citation>
    <scope>NUCLEOTIDE SEQUENCE [LARGE SCALE GENOMIC DNA]</scope>
    <source>
        <strain evidence="2 3">M605</strain>
    </source>
</reference>
<evidence type="ECO:0000313" key="2">
    <source>
        <dbReference type="EMBL" id="EGI15917.1"/>
    </source>
</evidence>
<accession>F4SZL9</accession>
<protein>
    <submittedName>
        <fullName evidence="2">Conserved domain protein</fullName>
    </submittedName>
</protein>
<gene>
    <name evidence="2" type="ORF">ECIG_05310</name>
</gene>
<sequence length="42" mass="4803">MRINRVLHVVDIHTPDPESPVRNTAEGRIQGGYGKHGLRIRR</sequence>
<organism evidence="2 3">
    <name type="scientific">Escherichia coli M605</name>
    <dbReference type="NCBI Taxonomy" id="656417"/>
    <lineage>
        <taxon>Bacteria</taxon>
        <taxon>Pseudomonadati</taxon>
        <taxon>Pseudomonadota</taxon>
        <taxon>Gammaproteobacteria</taxon>
        <taxon>Enterobacterales</taxon>
        <taxon>Enterobacteriaceae</taxon>
        <taxon>Escherichia</taxon>
    </lineage>
</organism>